<dbReference type="InterPro" id="IPR052029">
    <property type="entry name" value="PpiD_chaperone"/>
</dbReference>
<keyword evidence="4 12" id="KW-0812">Transmembrane</keyword>
<dbReference type="Gene3D" id="3.10.50.40">
    <property type="match status" value="1"/>
</dbReference>
<reference evidence="15" key="1">
    <citation type="journal article" date="2019" name="Int. J. Syst. Evol. Microbiol.">
        <title>Halobacteriovorax valvorus sp. nov., a novel prokaryotic predator isolated from coastal seawater of China.</title>
        <authorList>
            <person name="Chen M.-X."/>
        </authorList>
    </citation>
    <scope>NUCLEOTIDE SEQUENCE [LARGE SCALE GENOMIC DNA]</scope>
    <source>
        <strain evidence="15">BL9</strain>
    </source>
</reference>
<dbReference type="Gene3D" id="1.10.4030.10">
    <property type="entry name" value="Porin chaperone SurA, peptide-binding domain"/>
    <property type="match status" value="1"/>
</dbReference>
<dbReference type="EMBL" id="QDKL01000002">
    <property type="protein sequence ID" value="RZF21914.1"/>
    <property type="molecule type" value="Genomic_DNA"/>
</dbReference>
<evidence type="ECO:0000256" key="3">
    <source>
        <dbReference type="ARBA" id="ARBA00022519"/>
    </source>
</evidence>
<keyword evidence="2" id="KW-1003">Cell membrane</keyword>
<dbReference type="PANTHER" id="PTHR47529">
    <property type="entry name" value="PEPTIDYL-PROLYL CIS-TRANS ISOMERASE D"/>
    <property type="match status" value="1"/>
</dbReference>
<feature type="transmembrane region" description="Helical" evidence="12">
    <location>
        <begin position="12"/>
        <end position="32"/>
    </location>
</feature>
<evidence type="ECO:0000256" key="2">
    <source>
        <dbReference type="ARBA" id="ARBA00022475"/>
    </source>
</evidence>
<organism evidence="14 15">
    <name type="scientific">Halobacteriovorax vibrionivorans</name>
    <dbReference type="NCBI Taxonomy" id="2152716"/>
    <lineage>
        <taxon>Bacteria</taxon>
        <taxon>Pseudomonadati</taxon>
        <taxon>Bdellovibrionota</taxon>
        <taxon>Bacteriovoracia</taxon>
        <taxon>Bacteriovoracales</taxon>
        <taxon>Halobacteriovoraceae</taxon>
        <taxon>Halobacteriovorax</taxon>
    </lineage>
</organism>
<evidence type="ECO:0000256" key="9">
    <source>
        <dbReference type="ARBA" id="ARBA00040743"/>
    </source>
</evidence>
<comment type="subcellular location">
    <subcellularLocation>
        <location evidence="1">Cell inner membrane</location>
        <topology evidence="1">Single-pass type II membrane protein</topology>
        <orientation evidence="1">Periplasmic side</orientation>
    </subcellularLocation>
</comment>
<dbReference type="PROSITE" id="PS50198">
    <property type="entry name" value="PPIC_PPIASE_2"/>
    <property type="match status" value="1"/>
</dbReference>
<dbReference type="Proteomes" id="UP000443582">
    <property type="component" value="Unassembled WGS sequence"/>
</dbReference>
<evidence type="ECO:0000256" key="12">
    <source>
        <dbReference type="SAM" id="Phobius"/>
    </source>
</evidence>
<dbReference type="Pfam" id="PF00639">
    <property type="entry name" value="Rotamase"/>
    <property type="match status" value="1"/>
</dbReference>
<proteinExistence type="inferred from homology"/>
<keyword evidence="3" id="KW-0997">Cell inner membrane</keyword>
<protein>
    <recommendedName>
        <fullName evidence="9">Periplasmic chaperone PpiD</fullName>
    </recommendedName>
    <alternativeName>
        <fullName evidence="10">Periplasmic folding chaperone</fullName>
    </alternativeName>
</protein>
<dbReference type="RefSeq" id="WP_115361790.1">
    <property type="nucleotide sequence ID" value="NZ_QDKL01000002.1"/>
</dbReference>
<keyword evidence="11" id="KW-0413">Isomerase</keyword>
<keyword evidence="6 12" id="KW-0472">Membrane</keyword>
<dbReference type="Pfam" id="PF13624">
    <property type="entry name" value="SurA_N_3"/>
    <property type="match status" value="1"/>
</dbReference>
<name>A0ABY0IG53_9BACT</name>
<evidence type="ECO:0000256" key="10">
    <source>
        <dbReference type="ARBA" id="ARBA00042775"/>
    </source>
</evidence>
<evidence type="ECO:0000256" key="1">
    <source>
        <dbReference type="ARBA" id="ARBA00004382"/>
    </source>
</evidence>
<gene>
    <name evidence="14" type="ORF">DAY19_09495</name>
</gene>
<evidence type="ECO:0000256" key="7">
    <source>
        <dbReference type="ARBA" id="ARBA00023186"/>
    </source>
</evidence>
<evidence type="ECO:0000256" key="8">
    <source>
        <dbReference type="ARBA" id="ARBA00038408"/>
    </source>
</evidence>
<dbReference type="SUPFAM" id="SSF54534">
    <property type="entry name" value="FKBP-like"/>
    <property type="match status" value="1"/>
</dbReference>
<keyword evidence="11" id="KW-0697">Rotamase</keyword>
<accession>A0ABY0IG53</accession>
<dbReference type="InterPro" id="IPR000297">
    <property type="entry name" value="PPIase_PpiC"/>
</dbReference>
<dbReference type="PANTHER" id="PTHR47529:SF1">
    <property type="entry name" value="PERIPLASMIC CHAPERONE PPID"/>
    <property type="match status" value="1"/>
</dbReference>
<keyword evidence="7" id="KW-0143">Chaperone</keyword>
<evidence type="ECO:0000256" key="5">
    <source>
        <dbReference type="ARBA" id="ARBA00022989"/>
    </source>
</evidence>
<evidence type="ECO:0000259" key="13">
    <source>
        <dbReference type="PROSITE" id="PS50198"/>
    </source>
</evidence>
<feature type="domain" description="PpiC" evidence="13">
    <location>
        <begin position="237"/>
        <end position="334"/>
    </location>
</feature>
<evidence type="ECO:0000256" key="4">
    <source>
        <dbReference type="ARBA" id="ARBA00022692"/>
    </source>
</evidence>
<keyword evidence="5 12" id="KW-1133">Transmembrane helix</keyword>
<evidence type="ECO:0000256" key="11">
    <source>
        <dbReference type="PROSITE-ProRule" id="PRU00278"/>
    </source>
</evidence>
<dbReference type="InterPro" id="IPR046357">
    <property type="entry name" value="PPIase_dom_sf"/>
</dbReference>
<keyword evidence="15" id="KW-1185">Reference proteome</keyword>
<evidence type="ECO:0000313" key="14">
    <source>
        <dbReference type="EMBL" id="RZF21914.1"/>
    </source>
</evidence>
<sequence length="487" mass="55288">MSSSFQKKSSQIFLTLFIGIIVISFMVSGPMFNTGTPDSIGSVAGHDIKVREFNAEVQRQSEFYANILNGGQPLTSQQMSQYKVYDNAIRNLVFQKLRIVVADDLGIVVSNEEVINDIQNQPYFQTNKQFDITKYKALLSYNKFTPEDYENETKDRVALRRLQNIVQHVPLSKGLENELNELYQDQRNAKIISLKHSEVRKLVNVSDKEITKFLSNEENKSKVEALFNEKKPVLSTPEQVRTRHILITVDEGNEEEALKQAKKIRKEVNPKNFVRLAKKYTQEPQGKENGGDLNWVKRGQMVPEFEKAAFALKEGEISEPVKTSYGYHIIYAQDRKDAVVAKLENHERSLAKEILQKEIDIKDMVAKATNEIKNAAGSGKALSRLKKKYNLTVKDQNINKLEGAGPTGALDEKQTAEIFSKDSGLFTFDEATQTTIVATKPADEKDVKSYNIEGLTNISSQQMIKNLLDNLSKEYTFKQNKYAQLPQ</sequence>
<dbReference type="InterPro" id="IPR027304">
    <property type="entry name" value="Trigger_fact/SurA_dom_sf"/>
</dbReference>
<dbReference type="SUPFAM" id="SSF109998">
    <property type="entry name" value="Triger factor/SurA peptide-binding domain-like"/>
    <property type="match status" value="1"/>
</dbReference>
<comment type="similarity">
    <text evidence="8">Belongs to the PpiD chaperone family.</text>
</comment>
<comment type="caution">
    <text evidence="14">The sequence shown here is derived from an EMBL/GenBank/DDBJ whole genome shotgun (WGS) entry which is preliminary data.</text>
</comment>
<evidence type="ECO:0000313" key="15">
    <source>
        <dbReference type="Proteomes" id="UP000443582"/>
    </source>
</evidence>
<evidence type="ECO:0000256" key="6">
    <source>
        <dbReference type="ARBA" id="ARBA00023136"/>
    </source>
</evidence>